<proteinExistence type="inferred from homology"/>
<evidence type="ECO:0000256" key="1">
    <source>
        <dbReference type="HAMAP-Rule" id="MF_00386"/>
    </source>
</evidence>
<keyword evidence="2" id="KW-1133">Transmembrane helix</keyword>
<dbReference type="Proteomes" id="UP001202961">
    <property type="component" value="Unassembled WGS sequence"/>
</dbReference>
<keyword evidence="1" id="KW-1003">Cell membrane</keyword>
<dbReference type="HAMAP" id="MF_00386">
    <property type="entry name" value="UPF0161_YidD"/>
    <property type="match status" value="1"/>
</dbReference>
<feature type="transmembrane region" description="Helical" evidence="2">
    <location>
        <begin position="20"/>
        <end position="39"/>
    </location>
</feature>
<dbReference type="InterPro" id="IPR002696">
    <property type="entry name" value="Membr_insert_effic_factor_YidD"/>
</dbReference>
<dbReference type="PANTHER" id="PTHR33383">
    <property type="entry name" value="MEMBRANE PROTEIN INSERTION EFFICIENCY FACTOR-RELATED"/>
    <property type="match status" value="1"/>
</dbReference>
<dbReference type="EMBL" id="JAMQBK010000008">
    <property type="protein sequence ID" value="MCM2369510.1"/>
    <property type="molecule type" value="Genomic_DNA"/>
</dbReference>
<evidence type="ECO:0000313" key="4">
    <source>
        <dbReference type="Proteomes" id="UP001202961"/>
    </source>
</evidence>
<keyword evidence="1 2" id="KW-0472">Membrane</keyword>
<organism evidence="3 4">
    <name type="scientific">Aporhodopirellula aestuarii</name>
    <dbReference type="NCBI Taxonomy" id="2950107"/>
    <lineage>
        <taxon>Bacteria</taxon>
        <taxon>Pseudomonadati</taxon>
        <taxon>Planctomycetota</taxon>
        <taxon>Planctomycetia</taxon>
        <taxon>Pirellulales</taxon>
        <taxon>Pirellulaceae</taxon>
        <taxon>Aporhodopirellula</taxon>
    </lineage>
</organism>
<reference evidence="3 4" key="1">
    <citation type="journal article" date="2022" name="Syst. Appl. Microbiol.">
        <title>Rhodopirellula aestuarii sp. nov., a novel member of the genus Rhodopirellula isolated from brackish sediments collected in the Tagus River estuary, Portugal.</title>
        <authorList>
            <person name="Vitorino I.R."/>
            <person name="Klimek D."/>
            <person name="Calusinska M."/>
            <person name="Lobo-da-Cunha A."/>
            <person name="Vasconcelos V."/>
            <person name="Lage O.M."/>
        </authorList>
    </citation>
    <scope>NUCLEOTIDE SEQUENCE [LARGE SCALE GENOMIC DNA]</scope>
    <source>
        <strain evidence="3 4">ICT_H3.1</strain>
    </source>
</reference>
<dbReference type="SMART" id="SM01234">
    <property type="entry name" value="Haemolytic"/>
    <property type="match status" value="1"/>
</dbReference>
<evidence type="ECO:0000256" key="2">
    <source>
        <dbReference type="SAM" id="Phobius"/>
    </source>
</evidence>
<comment type="caution">
    <text evidence="3">The sequence shown here is derived from an EMBL/GenBank/DDBJ whole genome shotgun (WGS) entry which is preliminary data.</text>
</comment>
<keyword evidence="4" id="KW-1185">Reference proteome</keyword>
<comment type="subcellular location">
    <subcellularLocation>
        <location evidence="1">Cell membrane</location>
        <topology evidence="1">Peripheral membrane protein</topology>
        <orientation evidence="1">Cytoplasmic side</orientation>
    </subcellularLocation>
</comment>
<gene>
    <name evidence="3" type="primary">yidD</name>
    <name evidence="3" type="ORF">NB063_02625</name>
</gene>
<keyword evidence="2" id="KW-0812">Transmembrane</keyword>
<dbReference type="PANTHER" id="PTHR33383:SF1">
    <property type="entry name" value="MEMBRANE PROTEIN INSERTION EFFICIENCY FACTOR-RELATED"/>
    <property type="match status" value="1"/>
</dbReference>
<sequence length="92" mass="10249">MDSDEKPDDTKPTAWSPLQWPRAGLVFLLVTLIRGYQIFISPLLGPNCRFTPTCSSYAIGAIQKHGLIRGTWAAIKRIARCHPWNPGGYDPP</sequence>
<dbReference type="NCBIfam" id="TIGR00278">
    <property type="entry name" value="membrane protein insertion efficiency factor YidD"/>
    <property type="match status" value="1"/>
</dbReference>
<protein>
    <recommendedName>
        <fullName evidence="1">Putative membrane protein insertion efficiency factor</fullName>
    </recommendedName>
</protein>
<evidence type="ECO:0000313" key="3">
    <source>
        <dbReference type="EMBL" id="MCM2369510.1"/>
    </source>
</evidence>
<comment type="function">
    <text evidence="1">Could be involved in insertion of integral membrane proteins into the membrane.</text>
</comment>
<dbReference type="Pfam" id="PF01809">
    <property type="entry name" value="YidD"/>
    <property type="match status" value="1"/>
</dbReference>
<name>A0ABT0TY53_9BACT</name>
<comment type="similarity">
    <text evidence="1">Belongs to the UPF0161 family.</text>
</comment>
<accession>A0ABT0TY53</accession>
<dbReference type="RefSeq" id="WP_250927175.1">
    <property type="nucleotide sequence ID" value="NZ_JAMQBK010000008.1"/>
</dbReference>